<gene>
    <name evidence="9" type="ORF">THERU_04080</name>
</gene>
<keyword evidence="5 8" id="KW-1133">Transmembrane helix</keyword>
<dbReference type="AlphaFoldDB" id="W0DFG4"/>
<dbReference type="GO" id="GO:0005886">
    <property type="term" value="C:plasma membrane"/>
    <property type="evidence" value="ECO:0007669"/>
    <property type="project" value="UniProtKB-SubCell"/>
</dbReference>
<keyword evidence="6 8" id="KW-0472">Membrane</keyword>
<dbReference type="RefSeq" id="WP_025305991.1">
    <property type="nucleotide sequence ID" value="NZ_CP007028.1"/>
</dbReference>
<reference evidence="9 10" key="1">
    <citation type="submission" date="2013-12" db="EMBL/GenBank/DDBJ databases">
        <authorList>
            <consortium name="DOE Joint Genome Institute"/>
            <person name="Eisen J."/>
            <person name="Huntemann M."/>
            <person name="Han J."/>
            <person name="Chen A."/>
            <person name="Kyrpides N."/>
            <person name="Mavromatis K."/>
            <person name="Markowitz V."/>
            <person name="Palaniappan K."/>
            <person name="Ivanova N."/>
            <person name="Schaumberg A."/>
            <person name="Pati A."/>
            <person name="Liolios K."/>
            <person name="Nordberg H.P."/>
            <person name="Cantor M.N."/>
            <person name="Hua S.X."/>
            <person name="Woyke T."/>
        </authorList>
    </citation>
    <scope>NUCLEOTIDE SEQUENCE [LARGE SCALE GENOMIC DNA]</scope>
    <source>
        <strain evidence="9 10">DSM 23557</strain>
    </source>
</reference>
<dbReference type="EMBL" id="CP007028">
    <property type="protein sequence ID" value="AHE95992.1"/>
    <property type="molecule type" value="Genomic_DNA"/>
</dbReference>
<dbReference type="GO" id="GO:0071555">
    <property type="term" value="P:cell wall organization"/>
    <property type="evidence" value="ECO:0007669"/>
    <property type="project" value="TreeGrafter"/>
</dbReference>
<evidence type="ECO:0000256" key="7">
    <source>
        <dbReference type="PIRSR" id="PIRSR600715-1"/>
    </source>
</evidence>
<feature type="transmembrane region" description="Helical" evidence="8">
    <location>
        <begin position="326"/>
        <end position="343"/>
    </location>
</feature>
<keyword evidence="7" id="KW-0479">Metal-binding</keyword>
<evidence type="ECO:0000256" key="3">
    <source>
        <dbReference type="ARBA" id="ARBA00022679"/>
    </source>
</evidence>
<sequence>MFYLLLAFLSSFLACYFLLKFSTQRALDHTEGVQKFHSWRAVRLGGVALMISLITSCIAFYLSGKDFAKEYLLVILSSLPVFLGGLAEDLTKKVGPKSRLFMAFISGILAFLLLGAHLTRIDVPILDFVLSNYLIFSVLFTSFALAGVSNAVNIIDGFNGLASGVLIISFLAYAYVSYLLGDFFLLYLSLTITFALIGFFFWNFPFGYIFLGDGGAYLLGFLAGLLGVLVVERHPEVSPWFPFLLLLYPIYETIFSILRRKLLRGFSPFQPDAIHLHTLIYKRIVIKHIGNLLPTFLTNSLTSPYLWFMTFICVIPAVLFWNRTIFLVLFSILFMLFYTWLYFRIVRFKTPEFLTLPLKILKERLQ</sequence>
<feature type="transmembrane region" description="Helical" evidence="8">
    <location>
        <begin position="208"/>
        <end position="231"/>
    </location>
</feature>
<dbReference type="GO" id="GO:0009103">
    <property type="term" value="P:lipopolysaccharide biosynthetic process"/>
    <property type="evidence" value="ECO:0007669"/>
    <property type="project" value="TreeGrafter"/>
</dbReference>
<keyword evidence="7" id="KW-0460">Magnesium</keyword>
<organism evidence="10">
    <name type="scientific">Thermocrinis ruber</name>
    <dbReference type="NCBI Taxonomy" id="75906"/>
    <lineage>
        <taxon>Bacteria</taxon>
        <taxon>Pseudomonadati</taxon>
        <taxon>Aquificota</taxon>
        <taxon>Aquificia</taxon>
        <taxon>Aquificales</taxon>
        <taxon>Aquificaceae</taxon>
        <taxon>Thermocrinis</taxon>
    </lineage>
</organism>
<dbReference type="KEGG" id="trd:THERU_04080"/>
<dbReference type="GO" id="GO:0046872">
    <property type="term" value="F:metal ion binding"/>
    <property type="evidence" value="ECO:0007669"/>
    <property type="project" value="UniProtKB-KW"/>
</dbReference>
<feature type="transmembrane region" description="Helical" evidence="8">
    <location>
        <begin position="158"/>
        <end position="176"/>
    </location>
</feature>
<feature type="transmembrane region" description="Helical" evidence="8">
    <location>
        <begin position="304"/>
        <end position="321"/>
    </location>
</feature>
<dbReference type="GO" id="GO:0016780">
    <property type="term" value="F:phosphotransferase activity, for other substituted phosphate groups"/>
    <property type="evidence" value="ECO:0007669"/>
    <property type="project" value="InterPro"/>
</dbReference>
<proteinExistence type="predicted"/>
<dbReference type="eggNOG" id="COG0472">
    <property type="taxonomic scope" value="Bacteria"/>
</dbReference>
<feature type="binding site" evidence="7">
    <location>
        <position position="213"/>
    </location>
    <ligand>
        <name>Mg(2+)</name>
        <dbReference type="ChEBI" id="CHEBI:18420"/>
    </ligand>
</feature>
<feature type="transmembrane region" description="Helical" evidence="8">
    <location>
        <begin position="183"/>
        <end position="202"/>
    </location>
</feature>
<keyword evidence="3 9" id="KW-0808">Transferase</keyword>
<keyword evidence="2" id="KW-1003">Cell membrane</keyword>
<dbReference type="OrthoDB" id="9783652at2"/>
<comment type="cofactor">
    <cofactor evidence="7">
        <name>Mg(2+)</name>
        <dbReference type="ChEBI" id="CHEBI:18420"/>
    </cofactor>
</comment>
<dbReference type="Pfam" id="PF00953">
    <property type="entry name" value="Glycos_transf_4"/>
    <property type="match status" value="1"/>
</dbReference>
<keyword evidence="4 8" id="KW-0812">Transmembrane</keyword>
<dbReference type="PANTHER" id="PTHR22926">
    <property type="entry name" value="PHOSPHO-N-ACETYLMURAMOYL-PENTAPEPTIDE-TRANSFERASE"/>
    <property type="match status" value="1"/>
</dbReference>
<dbReference type="CDD" id="cd06912">
    <property type="entry name" value="GT_MraY_like"/>
    <property type="match status" value="1"/>
</dbReference>
<comment type="subcellular location">
    <subcellularLocation>
        <location evidence="1">Cell membrane</location>
        <topology evidence="1">Multi-pass membrane protein</topology>
    </subcellularLocation>
</comment>
<keyword evidence="10" id="KW-1185">Reference proteome</keyword>
<dbReference type="HOGENOM" id="CLU_023982_5_0_0"/>
<dbReference type="InterPro" id="IPR000715">
    <property type="entry name" value="Glycosyl_transferase_4"/>
</dbReference>
<evidence type="ECO:0000256" key="6">
    <source>
        <dbReference type="ARBA" id="ARBA00023136"/>
    </source>
</evidence>
<dbReference type="PANTHER" id="PTHR22926:SF3">
    <property type="entry name" value="UNDECAPRENYL-PHOSPHATE ALPHA-N-ACETYLGLUCOSAMINYL 1-PHOSPHATE TRANSFERASE"/>
    <property type="match status" value="1"/>
</dbReference>
<feature type="transmembrane region" description="Helical" evidence="8">
    <location>
        <begin position="44"/>
        <end position="64"/>
    </location>
</feature>
<feature type="binding site" evidence="7">
    <location>
        <position position="153"/>
    </location>
    <ligand>
        <name>Mg(2+)</name>
        <dbReference type="ChEBI" id="CHEBI:18420"/>
    </ligand>
</feature>
<feature type="transmembrane region" description="Helical" evidence="8">
    <location>
        <begin position="71"/>
        <end position="87"/>
    </location>
</feature>
<evidence type="ECO:0000256" key="2">
    <source>
        <dbReference type="ARBA" id="ARBA00022475"/>
    </source>
</evidence>
<accession>W0DFG4</accession>
<name>W0DFG4_9AQUI</name>
<evidence type="ECO:0000256" key="8">
    <source>
        <dbReference type="SAM" id="Phobius"/>
    </source>
</evidence>
<protein>
    <submittedName>
        <fullName evidence="9">Glycosyltransferase</fullName>
    </submittedName>
</protein>
<evidence type="ECO:0000256" key="4">
    <source>
        <dbReference type="ARBA" id="ARBA00022692"/>
    </source>
</evidence>
<evidence type="ECO:0000256" key="1">
    <source>
        <dbReference type="ARBA" id="ARBA00004651"/>
    </source>
</evidence>
<dbReference type="GO" id="GO:0044038">
    <property type="term" value="P:cell wall macromolecule biosynthetic process"/>
    <property type="evidence" value="ECO:0007669"/>
    <property type="project" value="TreeGrafter"/>
</dbReference>
<dbReference type="STRING" id="75906.THERU_04080"/>
<dbReference type="Proteomes" id="UP000018914">
    <property type="component" value="Chromosome"/>
</dbReference>
<evidence type="ECO:0000313" key="10">
    <source>
        <dbReference type="Proteomes" id="UP000018914"/>
    </source>
</evidence>
<feature type="transmembrane region" description="Helical" evidence="8">
    <location>
        <begin position="99"/>
        <end position="118"/>
    </location>
</feature>
<dbReference type="PATRIC" id="fig|75906.3.peg.792"/>
<feature type="transmembrane region" description="Helical" evidence="8">
    <location>
        <begin position="240"/>
        <end position="258"/>
    </location>
</feature>
<evidence type="ECO:0000256" key="5">
    <source>
        <dbReference type="ARBA" id="ARBA00022989"/>
    </source>
</evidence>
<evidence type="ECO:0000313" key="9">
    <source>
        <dbReference type="EMBL" id="AHE95992.1"/>
    </source>
</evidence>
<feature type="transmembrane region" description="Helical" evidence="8">
    <location>
        <begin position="130"/>
        <end position="152"/>
    </location>
</feature>